<keyword evidence="1" id="KW-0732">Signal</keyword>
<protein>
    <submittedName>
        <fullName evidence="2">Septum formation inhibitor Maf</fullName>
    </submittedName>
</protein>
<reference evidence="2" key="1">
    <citation type="submission" date="2021-09" db="EMBL/GenBank/DDBJ databases">
        <title>Genome of Aequorivita sp. strain F64183.</title>
        <authorList>
            <person name="Wang Y."/>
        </authorList>
    </citation>
    <scope>NUCLEOTIDE SEQUENCE</scope>
    <source>
        <strain evidence="2">F64183</strain>
    </source>
</reference>
<dbReference type="RefSeq" id="WP_237608672.1">
    <property type="nucleotide sequence ID" value="NZ_JAIRBB010000009.1"/>
</dbReference>
<name>A0A9X1R5V4_9FLAO</name>
<feature type="signal peptide" evidence="1">
    <location>
        <begin position="1"/>
        <end position="21"/>
    </location>
</feature>
<dbReference type="AlphaFoldDB" id="A0A9X1R5V4"/>
<dbReference type="EMBL" id="JAIRBB010000009">
    <property type="protein sequence ID" value="MCG2431574.1"/>
    <property type="molecule type" value="Genomic_DNA"/>
</dbReference>
<dbReference type="PROSITE" id="PS51257">
    <property type="entry name" value="PROKAR_LIPOPROTEIN"/>
    <property type="match status" value="1"/>
</dbReference>
<dbReference type="Proteomes" id="UP001139462">
    <property type="component" value="Unassembled WGS sequence"/>
</dbReference>
<evidence type="ECO:0000313" key="2">
    <source>
        <dbReference type="EMBL" id="MCG2431574.1"/>
    </source>
</evidence>
<evidence type="ECO:0000313" key="3">
    <source>
        <dbReference type="Proteomes" id="UP001139462"/>
    </source>
</evidence>
<accession>A0A9X1R5V4</accession>
<feature type="chain" id="PRO_5040884877" evidence="1">
    <location>
        <begin position="22"/>
        <end position="313"/>
    </location>
</feature>
<evidence type="ECO:0000256" key="1">
    <source>
        <dbReference type="SAM" id="SignalP"/>
    </source>
</evidence>
<sequence>MYLFRLFALLFLSLFLFSCNSSEEKKEFSKNTNETIKENDVAYRNVSQEFEDYWYSGKAEITSYDLSQERYSEIRKGKTVNIFVSENFLPKEQVKADNDAKENISVLKLNQTKNFNTGIYPYSVMTSTFSPISTRENAIKISTSVQEWCGQIYMQLNNRNNYEIRSHSYFADEGDKNFSLPKTWLENELWNLIRINPEELPTGNLMLIPSFEYLRFYHRGAKAYNATANLRQGDSISIYTLNYPELQRELRLFFQSDFPYEIEKWEEVNAQNTTDTSHLKTTAIKSKRLQSAYWKENKNEFLHLRDSLGLKTY</sequence>
<proteinExistence type="predicted"/>
<gene>
    <name evidence="2" type="ORF">K8344_10625</name>
</gene>
<organism evidence="2 3">
    <name type="scientific">Aequorivita xiaoshiensis</name>
    <dbReference type="NCBI Taxonomy" id="2874476"/>
    <lineage>
        <taxon>Bacteria</taxon>
        <taxon>Pseudomonadati</taxon>
        <taxon>Bacteroidota</taxon>
        <taxon>Flavobacteriia</taxon>
        <taxon>Flavobacteriales</taxon>
        <taxon>Flavobacteriaceae</taxon>
        <taxon>Aequorivita</taxon>
    </lineage>
</organism>
<keyword evidence="3" id="KW-1185">Reference proteome</keyword>
<comment type="caution">
    <text evidence="2">The sequence shown here is derived from an EMBL/GenBank/DDBJ whole genome shotgun (WGS) entry which is preliminary data.</text>
</comment>